<name>B0NWA5_BACSE</name>
<proteinExistence type="predicted"/>
<dbReference type="InterPro" id="IPR000014">
    <property type="entry name" value="PAS"/>
</dbReference>
<dbReference type="PROSITE" id="PS00622">
    <property type="entry name" value="HTH_LUXR_1"/>
    <property type="match status" value="1"/>
</dbReference>
<dbReference type="SUPFAM" id="SSF46894">
    <property type="entry name" value="C-terminal effector domain of the bipartite response regulators"/>
    <property type="match status" value="1"/>
</dbReference>
<dbReference type="AlphaFoldDB" id="B0NWA5"/>
<dbReference type="InterPro" id="IPR016032">
    <property type="entry name" value="Sig_transdc_resp-reg_C-effctor"/>
</dbReference>
<sequence length="256" mass="29346">MKVLDITREEMWAKQSLHPHEIDYSVWDTDRAMLQQMAKISRSCTFVVDVYKCKYTFASSNFADLLGYDSRKIEMIEHFDDDYLESRIHPEDLFNMKSIQVGLSQFIYNQPIGERNNYKNIFSYRVLNTKGQYINVTSKQQVLETSDSGKAWLILGVMDIASDQRPLDGVKCTVLNLKTGELFSPYTSAEIKPELTNREIEILQLIKQGLLSKEIAYTLGVSIHTVNIHRQNLLRKLGVQNSIEAINIGSKTGLII</sequence>
<evidence type="ECO:0000259" key="5">
    <source>
        <dbReference type="PROSITE" id="PS50112"/>
    </source>
</evidence>
<dbReference type="Proteomes" id="UP000004713">
    <property type="component" value="Unassembled WGS sequence"/>
</dbReference>
<dbReference type="GO" id="GO:0003677">
    <property type="term" value="F:DNA binding"/>
    <property type="evidence" value="ECO:0007669"/>
    <property type="project" value="UniProtKB-KW"/>
</dbReference>
<dbReference type="InterPro" id="IPR000792">
    <property type="entry name" value="Tscrpt_reg_LuxR_C"/>
</dbReference>
<keyword evidence="3" id="KW-0804">Transcription</keyword>
<keyword evidence="2" id="KW-0238">DNA-binding</keyword>
<dbReference type="HOGENOM" id="CLU_090315_1_0_10"/>
<evidence type="ECO:0000313" key="7">
    <source>
        <dbReference type="Proteomes" id="UP000004713"/>
    </source>
</evidence>
<dbReference type="GeneID" id="31798903"/>
<reference evidence="6 7" key="2">
    <citation type="submission" date="2007-11" db="EMBL/GenBank/DDBJ databases">
        <authorList>
            <person name="Fulton L."/>
            <person name="Clifton S."/>
            <person name="Fulton B."/>
            <person name="Xu J."/>
            <person name="Minx P."/>
            <person name="Pepin K.H."/>
            <person name="Johnson M."/>
            <person name="Thiruvilangam P."/>
            <person name="Bhonagiri V."/>
            <person name="Nash W.E."/>
            <person name="Mardis E.R."/>
            <person name="Wilson R.K."/>
        </authorList>
    </citation>
    <scope>NUCLEOTIDE SEQUENCE [LARGE SCALE GENOMIC DNA]</scope>
    <source>
        <strain evidence="6 7">ATCC 43183</strain>
    </source>
</reference>
<dbReference type="Gene3D" id="3.30.450.20">
    <property type="entry name" value="PAS domain"/>
    <property type="match status" value="1"/>
</dbReference>
<dbReference type="CDD" id="cd06170">
    <property type="entry name" value="LuxR_C_like"/>
    <property type="match status" value="1"/>
</dbReference>
<evidence type="ECO:0000256" key="2">
    <source>
        <dbReference type="ARBA" id="ARBA00023125"/>
    </source>
</evidence>
<dbReference type="RefSeq" id="WP_005658310.1">
    <property type="nucleotide sequence ID" value="NZ_CP102262.1"/>
</dbReference>
<gene>
    <name evidence="6" type="ORF">BACSTE_03788</name>
</gene>
<feature type="domain" description="PAS" evidence="5">
    <location>
        <begin position="30"/>
        <end position="110"/>
    </location>
</feature>
<organism evidence="6 7">
    <name type="scientific">Bacteroides stercoris ATCC 43183</name>
    <dbReference type="NCBI Taxonomy" id="449673"/>
    <lineage>
        <taxon>Bacteria</taxon>
        <taxon>Pseudomonadati</taxon>
        <taxon>Bacteroidota</taxon>
        <taxon>Bacteroidia</taxon>
        <taxon>Bacteroidales</taxon>
        <taxon>Bacteroidaceae</taxon>
        <taxon>Bacteroides</taxon>
    </lineage>
</organism>
<feature type="domain" description="HTH luxR-type" evidence="4">
    <location>
        <begin position="188"/>
        <end position="253"/>
    </location>
</feature>
<dbReference type="Pfam" id="PF00196">
    <property type="entry name" value="GerE"/>
    <property type="match status" value="1"/>
</dbReference>
<evidence type="ECO:0000256" key="3">
    <source>
        <dbReference type="ARBA" id="ARBA00023163"/>
    </source>
</evidence>
<accession>B0NWA5</accession>
<dbReference type="GO" id="GO:0006355">
    <property type="term" value="P:regulation of DNA-templated transcription"/>
    <property type="evidence" value="ECO:0007669"/>
    <property type="project" value="InterPro"/>
</dbReference>
<dbReference type="PANTHER" id="PTHR44688">
    <property type="entry name" value="DNA-BINDING TRANSCRIPTIONAL ACTIVATOR DEVR_DOSR"/>
    <property type="match status" value="1"/>
</dbReference>
<dbReference type="PRINTS" id="PR00038">
    <property type="entry name" value="HTHLUXR"/>
</dbReference>
<comment type="caution">
    <text evidence="6">The sequence shown here is derived from an EMBL/GenBank/DDBJ whole genome shotgun (WGS) entry which is preliminary data.</text>
</comment>
<evidence type="ECO:0000256" key="1">
    <source>
        <dbReference type="ARBA" id="ARBA00023015"/>
    </source>
</evidence>
<reference evidence="6 7" key="1">
    <citation type="submission" date="2007-11" db="EMBL/GenBank/DDBJ databases">
        <title>Draft genome sequence of Bacteroides stercoris(ATCC 43183).</title>
        <authorList>
            <person name="Sudarsanam P."/>
            <person name="Ley R."/>
            <person name="Guruge J."/>
            <person name="Turnbaugh P.J."/>
            <person name="Mahowald M."/>
            <person name="Liep D."/>
            <person name="Gordon J."/>
        </authorList>
    </citation>
    <scope>NUCLEOTIDE SEQUENCE [LARGE SCALE GENOMIC DNA]</scope>
    <source>
        <strain evidence="6 7">ATCC 43183</strain>
    </source>
</reference>
<protein>
    <submittedName>
        <fullName evidence="6">Transcriptional regulator, LuxR family</fullName>
    </submittedName>
</protein>
<keyword evidence="1" id="KW-0805">Transcription regulation</keyword>
<dbReference type="PROSITE" id="PS50112">
    <property type="entry name" value="PAS"/>
    <property type="match status" value="1"/>
</dbReference>
<dbReference type="Gene3D" id="1.10.10.10">
    <property type="entry name" value="Winged helix-like DNA-binding domain superfamily/Winged helix DNA-binding domain"/>
    <property type="match status" value="1"/>
</dbReference>
<dbReference type="SMART" id="SM00421">
    <property type="entry name" value="HTH_LUXR"/>
    <property type="match status" value="1"/>
</dbReference>
<evidence type="ECO:0000313" key="6">
    <source>
        <dbReference type="EMBL" id="EDS13607.1"/>
    </source>
</evidence>
<dbReference type="PROSITE" id="PS50043">
    <property type="entry name" value="HTH_LUXR_2"/>
    <property type="match status" value="1"/>
</dbReference>
<evidence type="ECO:0000259" key="4">
    <source>
        <dbReference type="PROSITE" id="PS50043"/>
    </source>
</evidence>
<dbReference type="PANTHER" id="PTHR44688:SF16">
    <property type="entry name" value="DNA-BINDING TRANSCRIPTIONAL ACTIVATOR DEVR_DOSR"/>
    <property type="match status" value="1"/>
</dbReference>
<dbReference type="EMBL" id="ABFZ02000023">
    <property type="protein sequence ID" value="EDS13607.1"/>
    <property type="molecule type" value="Genomic_DNA"/>
</dbReference>
<dbReference type="InterPro" id="IPR036388">
    <property type="entry name" value="WH-like_DNA-bd_sf"/>
</dbReference>
<dbReference type="eggNOG" id="COG2197">
    <property type="taxonomic scope" value="Bacteria"/>
</dbReference>